<protein>
    <submittedName>
        <fullName evidence="1">Uncharacterized protein</fullName>
    </submittedName>
</protein>
<organism evidence="1 2">
    <name type="scientific">Pseudoalteromonas lipolytica</name>
    <dbReference type="NCBI Taxonomy" id="570156"/>
    <lineage>
        <taxon>Bacteria</taxon>
        <taxon>Pseudomonadati</taxon>
        <taxon>Pseudomonadota</taxon>
        <taxon>Gammaproteobacteria</taxon>
        <taxon>Alteromonadales</taxon>
        <taxon>Pseudoalteromonadaceae</taxon>
        <taxon>Pseudoalteromonas</taxon>
    </lineage>
</organism>
<gene>
    <name evidence="1" type="ORF">SAMN04487854_11360</name>
</gene>
<dbReference type="EMBL" id="FPAZ01000013">
    <property type="protein sequence ID" value="SFT87733.1"/>
    <property type="molecule type" value="Genomic_DNA"/>
</dbReference>
<sequence length="46" mass="4877">MKVYFCAAVFALLSGCSRAPSKAARILDLSADKSAADRAMGIKTRN</sequence>
<dbReference type="Proteomes" id="UP000183805">
    <property type="component" value="Unassembled WGS sequence"/>
</dbReference>
<evidence type="ECO:0000313" key="1">
    <source>
        <dbReference type="EMBL" id="SFT87733.1"/>
    </source>
</evidence>
<comment type="caution">
    <text evidence="1">The sequence shown here is derived from an EMBL/GenBank/DDBJ whole genome shotgun (WGS) entry which is preliminary data.</text>
</comment>
<evidence type="ECO:0000313" key="2">
    <source>
        <dbReference type="Proteomes" id="UP000183805"/>
    </source>
</evidence>
<proteinExistence type="predicted"/>
<accession>A0ABY1GJV0</accession>
<keyword evidence="2" id="KW-1185">Reference proteome</keyword>
<name>A0ABY1GJV0_9GAMM</name>
<reference evidence="1 2" key="1">
    <citation type="submission" date="2016-10" db="EMBL/GenBank/DDBJ databases">
        <authorList>
            <person name="Varghese N."/>
            <person name="Submissions S."/>
        </authorList>
    </citation>
    <scope>NUCLEOTIDE SEQUENCE [LARGE SCALE GENOMIC DNA]</scope>
    <source>
        <strain evidence="1 2">CGMCC 1.8499</strain>
    </source>
</reference>
<dbReference type="PROSITE" id="PS51257">
    <property type="entry name" value="PROKAR_LIPOPROTEIN"/>
    <property type="match status" value="1"/>
</dbReference>